<organism evidence="2">
    <name type="scientific">Arundo donax</name>
    <name type="common">Giant reed</name>
    <name type="synonym">Donax arundinaceus</name>
    <dbReference type="NCBI Taxonomy" id="35708"/>
    <lineage>
        <taxon>Eukaryota</taxon>
        <taxon>Viridiplantae</taxon>
        <taxon>Streptophyta</taxon>
        <taxon>Embryophyta</taxon>
        <taxon>Tracheophyta</taxon>
        <taxon>Spermatophyta</taxon>
        <taxon>Magnoliopsida</taxon>
        <taxon>Liliopsida</taxon>
        <taxon>Poales</taxon>
        <taxon>Poaceae</taxon>
        <taxon>PACMAD clade</taxon>
        <taxon>Arundinoideae</taxon>
        <taxon>Arundineae</taxon>
        <taxon>Arundo</taxon>
    </lineage>
</organism>
<feature type="region of interest" description="Disordered" evidence="1">
    <location>
        <begin position="1"/>
        <end position="39"/>
    </location>
</feature>
<dbReference type="EMBL" id="GBRH01210193">
    <property type="protein sequence ID" value="JAD87702.1"/>
    <property type="molecule type" value="Transcribed_RNA"/>
</dbReference>
<proteinExistence type="predicted"/>
<protein>
    <submittedName>
        <fullName evidence="2">Uncharacterized protein</fullName>
    </submittedName>
</protein>
<dbReference type="AlphaFoldDB" id="A0A0A9DVA8"/>
<reference evidence="2" key="2">
    <citation type="journal article" date="2015" name="Data Brief">
        <title>Shoot transcriptome of the giant reed, Arundo donax.</title>
        <authorList>
            <person name="Barrero R.A."/>
            <person name="Guerrero F.D."/>
            <person name="Moolhuijzen P."/>
            <person name="Goolsby J.A."/>
            <person name="Tidwell J."/>
            <person name="Bellgard S.E."/>
            <person name="Bellgard M.I."/>
        </authorList>
    </citation>
    <scope>NUCLEOTIDE SEQUENCE</scope>
    <source>
        <tissue evidence="2">Shoot tissue taken approximately 20 cm above the soil surface</tissue>
    </source>
</reference>
<accession>A0A0A9DVA8</accession>
<evidence type="ECO:0000256" key="1">
    <source>
        <dbReference type="SAM" id="MobiDB-lite"/>
    </source>
</evidence>
<reference evidence="2" key="1">
    <citation type="submission" date="2014-09" db="EMBL/GenBank/DDBJ databases">
        <authorList>
            <person name="Magalhaes I.L.F."/>
            <person name="Oliveira U."/>
            <person name="Santos F.R."/>
            <person name="Vidigal T.H.D.A."/>
            <person name="Brescovit A.D."/>
            <person name="Santos A.J."/>
        </authorList>
    </citation>
    <scope>NUCLEOTIDE SEQUENCE</scope>
    <source>
        <tissue evidence="2">Shoot tissue taken approximately 20 cm above the soil surface</tissue>
    </source>
</reference>
<name>A0A0A9DVA8_ARUDO</name>
<sequence>MASSASAPQARTAARSLEAGEDASSPAPAPPRSPRRRRW</sequence>
<evidence type="ECO:0000313" key="2">
    <source>
        <dbReference type="EMBL" id="JAD87702.1"/>
    </source>
</evidence>